<evidence type="ECO:0000313" key="2">
    <source>
        <dbReference type="Proteomes" id="UP001162156"/>
    </source>
</evidence>
<dbReference type="EMBL" id="JANEYF010003577">
    <property type="protein sequence ID" value="KAJ8935442.1"/>
    <property type="molecule type" value="Genomic_DNA"/>
</dbReference>
<name>A0AAV8X923_9CUCU</name>
<reference evidence="1" key="1">
    <citation type="journal article" date="2023" name="Insect Mol. Biol.">
        <title>Genome sequencing provides insights into the evolution of gene families encoding plant cell wall-degrading enzymes in longhorned beetles.</title>
        <authorList>
            <person name="Shin N.R."/>
            <person name="Okamura Y."/>
            <person name="Kirsch R."/>
            <person name="Pauchet Y."/>
        </authorList>
    </citation>
    <scope>NUCLEOTIDE SEQUENCE</scope>
    <source>
        <strain evidence="1">RBIC_L_NR</strain>
    </source>
</reference>
<keyword evidence="2" id="KW-1185">Reference proteome</keyword>
<dbReference type="Proteomes" id="UP001162156">
    <property type="component" value="Unassembled WGS sequence"/>
</dbReference>
<accession>A0AAV8X923</accession>
<proteinExistence type="predicted"/>
<dbReference type="Gene3D" id="2.60.40.1530">
    <property type="entry name" value="ntegrin, alpha v. Chain A, domain 4"/>
    <property type="match status" value="1"/>
</dbReference>
<evidence type="ECO:0000313" key="1">
    <source>
        <dbReference type="EMBL" id="KAJ8935442.1"/>
    </source>
</evidence>
<sequence>MKNVNKKIYGKELNIRLRVLTTSNNSNIDSITLKLKLKREADITIYGKSEDQSFPFGNITHGVFVGQPIMCKSNFSYILESKTTEITEKLESDGTSDLLRRRRQVEVFQSITPNKKEEIKIDNKEFEIVPNRTFFLNCSMKEVLCSSIFCSIGPFEKRQPPALIQIKMMLDTSVIHGMLGTKDIVLYSTYGSVMIERPPKFIQNGNRPDFAEVSSLFINEIAKKKRAGFFKRAKKEELKNLKAAANKLQEENEIPDLNDDAFEPAVNASCEGLVEECEEK</sequence>
<organism evidence="1 2">
    <name type="scientific">Rhamnusium bicolor</name>
    <dbReference type="NCBI Taxonomy" id="1586634"/>
    <lineage>
        <taxon>Eukaryota</taxon>
        <taxon>Metazoa</taxon>
        <taxon>Ecdysozoa</taxon>
        <taxon>Arthropoda</taxon>
        <taxon>Hexapoda</taxon>
        <taxon>Insecta</taxon>
        <taxon>Pterygota</taxon>
        <taxon>Neoptera</taxon>
        <taxon>Endopterygota</taxon>
        <taxon>Coleoptera</taxon>
        <taxon>Polyphaga</taxon>
        <taxon>Cucujiformia</taxon>
        <taxon>Chrysomeloidea</taxon>
        <taxon>Cerambycidae</taxon>
        <taxon>Lepturinae</taxon>
        <taxon>Rhagiini</taxon>
        <taxon>Rhamnusium</taxon>
    </lineage>
</organism>
<dbReference type="AlphaFoldDB" id="A0AAV8X923"/>
<gene>
    <name evidence="1" type="ORF">NQ314_012862</name>
</gene>
<comment type="caution">
    <text evidence="1">The sequence shown here is derived from an EMBL/GenBank/DDBJ whole genome shotgun (WGS) entry which is preliminary data.</text>
</comment>
<protein>
    <submittedName>
        <fullName evidence="1">Uncharacterized protein</fullName>
    </submittedName>
</protein>